<organism evidence="2 3">
    <name type="scientific">Nocardioides baekrokdamisoli</name>
    <dbReference type="NCBI Taxonomy" id="1804624"/>
    <lineage>
        <taxon>Bacteria</taxon>
        <taxon>Bacillati</taxon>
        <taxon>Actinomycetota</taxon>
        <taxon>Actinomycetes</taxon>
        <taxon>Propionibacteriales</taxon>
        <taxon>Nocardioidaceae</taxon>
        <taxon>Nocardioides</taxon>
    </lineage>
</organism>
<dbReference type="Proteomes" id="UP000271573">
    <property type="component" value="Chromosome"/>
</dbReference>
<protein>
    <submittedName>
        <fullName evidence="2">Uncharacterized protein</fullName>
    </submittedName>
</protein>
<evidence type="ECO:0000313" key="2">
    <source>
        <dbReference type="EMBL" id="BBH18038.1"/>
    </source>
</evidence>
<dbReference type="RefSeq" id="WP_174233047.1">
    <property type="nucleotide sequence ID" value="NZ_AP019307.1"/>
</dbReference>
<dbReference type="AlphaFoldDB" id="A0A3G9J348"/>
<proteinExistence type="predicted"/>
<sequence>MAYAPGHPGGSDDQPAIHFRSTDEFWAWLDRFHDTETELWMELRKKHVADRGLLWEDAVTVALCWGWIDSKVERIDEDAVRQRWTPRKPTSNWSRINIDAVERLRAEGRMQPSGLAAYENRRPSTPYAHEQPATDFTPEHAALMTASAPATAFWAEATASYRKICTVWVAGAKQQATRDKRMAQLIEDHTAGRLIPSQRYGVPPRWSERAAAAAEAATTD</sequence>
<feature type="region of interest" description="Disordered" evidence="1">
    <location>
        <begin position="196"/>
        <end position="220"/>
    </location>
</feature>
<dbReference type="Pfam" id="PF13376">
    <property type="entry name" value="OmdA"/>
    <property type="match status" value="1"/>
</dbReference>
<dbReference type="EMBL" id="AP019307">
    <property type="protein sequence ID" value="BBH18038.1"/>
    <property type="molecule type" value="Genomic_DNA"/>
</dbReference>
<feature type="compositionally biased region" description="Low complexity" evidence="1">
    <location>
        <begin position="210"/>
        <end position="220"/>
    </location>
</feature>
<accession>A0A3G9J348</accession>
<dbReference type="KEGG" id="nbe:Back2_23250"/>
<reference evidence="2 3" key="1">
    <citation type="submission" date="2018-11" db="EMBL/GenBank/DDBJ databases">
        <title>Complete genome sequence of Nocardioides baekrokdamisoli strain KCTC 39748.</title>
        <authorList>
            <person name="Kang S.W."/>
            <person name="Lee K.C."/>
            <person name="Kim K.K."/>
            <person name="Kim J.S."/>
            <person name="Kim D.S."/>
            <person name="Ko S.H."/>
            <person name="Yang S.H."/>
            <person name="Shin Y.K."/>
            <person name="Lee J.S."/>
        </authorList>
    </citation>
    <scope>NUCLEOTIDE SEQUENCE [LARGE SCALE GENOMIC DNA]</scope>
    <source>
        <strain evidence="2 3">KCTC 39748</strain>
    </source>
</reference>
<name>A0A3G9J348_9ACTN</name>
<evidence type="ECO:0000313" key="3">
    <source>
        <dbReference type="Proteomes" id="UP000271573"/>
    </source>
</evidence>
<evidence type="ECO:0000256" key="1">
    <source>
        <dbReference type="SAM" id="MobiDB-lite"/>
    </source>
</evidence>
<gene>
    <name evidence="2" type="ORF">Back2_23250</name>
</gene>
<keyword evidence="3" id="KW-1185">Reference proteome</keyword>